<sequence>LTYERQFKELSEMAYAQTIDIEKSVISTDQVVSILRKKHPDEAHIFVRWVNSEGAAIPAWAGEHSYLIHPLYR</sequence>
<organism evidence="1">
    <name type="scientific">marine sediment metagenome</name>
    <dbReference type="NCBI Taxonomy" id="412755"/>
    <lineage>
        <taxon>unclassified sequences</taxon>
        <taxon>metagenomes</taxon>
        <taxon>ecological metagenomes</taxon>
    </lineage>
</organism>
<feature type="non-terminal residue" evidence="1">
    <location>
        <position position="1"/>
    </location>
</feature>
<protein>
    <submittedName>
        <fullName evidence="1">Uncharacterized protein</fullName>
    </submittedName>
</protein>
<proteinExistence type="predicted"/>
<gene>
    <name evidence="1" type="ORF">MGSAQ_001510</name>
</gene>
<name>A0A1B6NU50_9ZZZZ</name>
<dbReference type="AlphaFoldDB" id="A0A1B6NU50"/>
<dbReference type="EMBL" id="AYSL01000814">
    <property type="protein sequence ID" value="KTF06994.1"/>
    <property type="molecule type" value="Genomic_DNA"/>
</dbReference>
<comment type="caution">
    <text evidence="1">The sequence shown here is derived from an EMBL/GenBank/DDBJ whole genome shotgun (WGS) entry which is preliminary data.</text>
</comment>
<reference evidence="1" key="1">
    <citation type="submission" date="2013-11" db="EMBL/GenBank/DDBJ databases">
        <title>Microbial diversity, functional groups and degradation webs in Northern and Southern Mediterranean and Red Sea marine crude oil polluted sites.</title>
        <authorList>
            <person name="Daffonchio D."/>
            <person name="Mapelli F."/>
            <person name="Ferrer M."/>
            <person name="Richter M."/>
            <person name="Cherif A."/>
            <person name="Malkawi H.I."/>
            <person name="Yakimov M.M."/>
            <person name="Abdel-Fattah Y.R."/>
            <person name="Blaghen M."/>
            <person name="Golyshin P.N."/>
            <person name="Kalogerakis N."/>
            <person name="Boon N."/>
            <person name="Magagnini M."/>
            <person name="Fava F."/>
        </authorList>
    </citation>
    <scope>NUCLEOTIDE SEQUENCE</scope>
</reference>
<evidence type="ECO:0000313" key="1">
    <source>
        <dbReference type="EMBL" id="KTF06994.1"/>
    </source>
</evidence>
<accession>A0A1B6NU50</accession>